<accession>M6G6G4</accession>
<reference evidence="1 2" key="1">
    <citation type="submission" date="2013-01" db="EMBL/GenBank/DDBJ databases">
        <authorList>
            <person name="Harkins D.M."/>
            <person name="Durkin A.S."/>
            <person name="Brinkac L.M."/>
            <person name="Haft D.H."/>
            <person name="Selengut J.D."/>
            <person name="Sanka R."/>
            <person name="DePew J."/>
            <person name="Purushe J."/>
            <person name="Hospenthal D.R."/>
            <person name="Murray C.K."/>
            <person name="Pimentel G."/>
            <person name="Wasfy M."/>
            <person name="Vinetz J.M."/>
            <person name="Sutton G.G."/>
            <person name="Nierman W.C."/>
            <person name="Fouts D.E."/>
        </authorList>
    </citation>
    <scope>NUCLEOTIDE SEQUENCE [LARGE SCALE GENOMIC DNA]</scope>
    <source>
        <strain evidence="1 2">2006001855</strain>
    </source>
</reference>
<dbReference type="AlphaFoldDB" id="M6G6G4"/>
<name>M6G6G4_9LEPT</name>
<comment type="caution">
    <text evidence="1">The sequence shown here is derived from an EMBL/GenBank/DDBJ whole genome shotgun (WGS) entry which is preliminary data.</text>
</comment>
<proteinExistence type="predicted"/>
<protein>
    <submittedName>
        <fullName evidence="1">Uncharacterized protein</fullName>
    </submittedName>
</protein>
<dbReference type="Proteomes" id="UP000012101">
    <property type="component" value="Unassembled WGS sequence"/>
</dbReference>
<organism evidence="1 2">
    <name type="scientific">Leptospira weilii str. 2006001855</name>
    <dbReference type="NCBI Taxonomy" id="996804"/>
    <lineage>
        <taxon>Bacteria</taxon>
        <taxon>Pseudomonadati</taxon>
        <taxon>Spirochaetota</taxon>
        <taxon>Spirochaetia</taxon>
        <taxon>Leptospirales</taxon>
        <taxon>Leptospiraceae</taxon>
        <taxon>Leptospira</taxon>
    </lineage>
</organism>
<gene>
    <name evidence="1" type="ORF">LEP1GSC038_4560</name>
</gene>
<sequence>MSNRFVGKSVLAFFTARTYGNNTMMSLFQKLEYDTLQKKPTIPDEM</sequence>
<evidence type="ECO:0000313" key="2">
    <source>
        <dbReference type="Proteomes" id="UP000012101"/>
    </source>
</evidence>
<dbReference type="EMBL" id="AFJM02000009">
    <property type="protein sequence ID" value="EMM74516.1"/>
    <property type="molecule type" value="Genomic_DNA"/>
</dbReference>
<evidence type="ECO:0000313" key="1">
    <source>
        <dbReference type="EMBL" id="EMM74516.1"/>
    </source>
</evidence>